<reference evidence="5 6" key="1">
    <citation type="submission" date="2024-01" db="EMBL/GenBank/DDBJ databases">
        <title>The genomes of 5 underutilized Papilionoideae crops provide insights into root nodulation and disease resistanc.</title>
        <authorList>
            <person name="Jiang F."/>
        </authorList>
    </citation>
    <scope>NUCLEOTIDE SEQUENCE [LARGE SCALE GENOMIC DNA]</scope>
    <source>
        <strain evidence="5">LVBAO_FW01</strain>
        <tissue evidence="5">Leaves</tissue>
    </source>
</reference>
<feature type="domain" description="Bromo" evidence="4">
    <location>
        <begin position="107"/>
        <end position="159"/>
    </location>
</feature>
<evidence type="ECO:0000256" key="3">
    <source>
        <dbReference type="SAM" id="MobiDB-lite"/>
    </source>
</evidence>
<feature type="compositionally biased region" description="Basic and acidic residues" evidence="3">
    <location>
        <begin position="182"/>
        <end position="201"/>
    </location>
</feature>
<protein>
    <recommendedName>
        <fullName evidence="4">Bromo domain-containing protein</fullName>
    </recommendedName>
</protein>
<dbReference type="SMART" id="SM00297">
    <property type="entry name" value="BROMO"/>
    <property type="match status" value="1"/>
</dbReference>
<dbReference type="PRINTS" id="PR00503">
    <property type="entry name" value="BROMODOMAIN"/>
</dbReference>
<dbReference type="SUPFAM" id="SSF47370">
    <property type="entry name" value="Bromodomain"/>
    <property type="match status" value="1"/>
</dbReference>
<feature type="compositionally biased region" description="Basic and acidic residues" evidence="3">
    <location>
        <begin position="69"/>
        <end position="84"/>
    </location>
</feature>
<dbReference type="InterPro" id="IPR001487">
    <property type="entry name" value="Bromodomain"/>
</dbReference>
<dbReference type="AlphaFoldDB" id="A0AAN9MEA6"/>
<evidence type="ECO:0000313" key="6">
    <source>
        <dbReference type="Proteomes" id="UP001367508"/>
    </source>
</evidence>
<sequence>MCDRKLHKAEGQRRSPRISALEVEAHGHSMRRHLDNGQGPAYQTRGRKNTKLKPLQQFTPSPNKGLKHSPHEDIQKKNGDDRPSKLPSSSNFLPEKRILQLVLDTLQRRDAYEIFAEPVDPNEVEDYYAIIKEPMDFGTMRAKLHEGMYESLEQFEARVINEIAKKVFDLLKNNPEKFESEFSETRRKVGRRNQGDFRDSTNMKSNDIAIGVPSKIVACSSRGTSNRKNFRENYGCHDIAKHVDAKDVEISTGTKDSNGCRIFEPDRRCTCRPLSLDENESIFSTVYSKLKLLEHVNQQDIGYKDSLKLFVKDLGPIAQNIAKRKLLGCEIHTASTSAPCKPNNCNTVTTSALMSQYPLDQFPDYPKEMKIPMEKIVDKKEKVEETLNTERDKGYSPLEGNTNGSQKWALGCGNVFPNQSFCFDSHYSQTCAEDLNCLNQGSIEIGKKSRMMLLDKSKLVNQERPSMSILENSQSNALESRLQSNCKFQMQTWAIENSDASCLVQDKNQMQKWSSKSVTSDCEAQRPLNEINHSSETMKILTSDQNVPLASTFVFNLPYLKTRLDQINFSEQYRFLQQDFSGKKPFSTQVSYKSFDL</sequence>
<name>A0AAN9MEA6_CANGL</name>
<feature type="region of interest" description="Disordered" evidence="3">
    <location>
        <begin position="182"/>
        <end position="204"/>
    </location>
</feature>
<dbReference type="PROSITE" id="PS50014">
    <property type="entry name" value="BROMODOMAIN_2"/>
    <property type="match status" value="1"/>
</dbReference>
<dbReference type="InterPro" id="IPR036427">
    <property type="entry name" value="Bromodomain-like_sf"/>
</dbReference>
<evidence type="ECO:0000259" key="4">
    <source>
        <dbReference type="PROSITE" id="PS50014"/>
    </source>
</evidence>
<feature type="region of interest" description="Disordered" evidence="3">
    <location>
        <begin position="25"/>
        <end position="91"/>
    </location>
</feature>
<keyword evidence="6" id="KW-1185">Reference proteome</keyword>
<feature type="compositionally biased region" description="Basic and acidic residues" evidence="3">
    <location>
        <begin position="25"/>
        <end position="35"/>
    </location>
</feature>
<proteinExistence type="predicted"/>
<evidence type="ECO:0000256" key="1">
    <source>
        <dbReference type="ARBA" id="ARBA00023117"/>
    </source>
</evidence>
<gene>
    <name evidence="5" type="ORF">VNO77_08879</name>
</gene>
<dbReference type="InterPro" id="IPR051831">
    <property type="entry name" value="Bromodomain_contain_prot"/>
</dbReference>
<keyword evidence="1 2" id="KW-0103">Bromodomain</keyword>
<evidence type="ECO:0000313" key="5">
    <source>
        <dbReference type="EMBL" id="KAK7350353.1"/>
    </source>
</evidence>
<comment type="caution">
    <text evidence="5">The sequence shown here is derived from an EMBL/GenBank/DDBJ whole genome shotgun (WGS) entry which is preliminary data.</text>
</comment>
<dbReference type="PANTHER" id="PTHR22881:SF26">
    <property type="entry name" value="BROMODOMAIN CONTAINING PROTEIN, EXPRESSED"/>
    <property type="match status" value="1"/>
</dbReference>
<dbReference type="Gene3D" id="1.20.920.10">
    <property type="entry name" value="Bromodomain-like"/>
    <property type="match status" value="1"/>
</dbReference>
<dbReference type="EMBL" id="JAYMYQ010000002">
    <property type="protein sequence ID" value="KAK7350353.1"/>
    <property type="molecule type" value="Genomic_DNA"/>
</dbReference>
<organism evidence="5 6">
    <name type="scientific">Canavalia gladiata</name>
    <name type="common">Sword bean</name>
    <name type="synonym">Dolichos gladiatus</name>
    <dbReference type="NCBI Taxonomy" id="3824"/>
    <lineage>
        <taxon>Eukaryota</taxon>
        <taxon>Viridiplantae</taxon>
        <taxon>Streptophyta</taxon>
        <taxon>Embryophyta</taxon>
        <taxon>Tracheophyta</taxon>
        <taxon>Spermatophyta</taxon>
        <taxon>Magnoliopsida</taxon>
        <taxon>eudicotyledons</taxon>
        <taxon>Gunneridae</taxon>
        <taxon>Pentapetalae</taxon>
        <taxon>rosids</taxon>
        <taxon>fabids</taxon>
        <taxon>Fabales</taxon>
        <taxon>Fabaceae</taxon>
        <taxon>Papilionoideae</taxon>
        <taxon>50 kb inversion clade</taxon>
        <taxon>NPAAA clade</taxon>
        <taxon>indigoferoid/millettioid clade</taxon>
        <taxon>Phaseoleae</taxon>
        <taxon>Canavalia</taxon>
    </lineage>
</organism>
<dbReference type="PANTHER" id="PTHR22881">
    <property type="entry name" value="BROMODOMAIN CONTAINING PROTEIN"/>
    <property type="match status" value="1"/>
</dbReference>
<evidence type="ECO:0000256" key="2">
    <source>
        <dbReference type="PROSITE-ProRule" id="PRU00035"/>
    </source>
</evidence>
<dbReference type="Pfam" id="PF00439">
    <property type="entry name" value="Bromodomain"/>
    <property type="match status" value="1"/>
</dbReference>
<accession>A0AAN9MEA6</accession>
<dbReference type="Proteomes" id="UP001367508">
    <property type="component" value="Unassembled WGS sequence"/>
</dbReference>